<proteinExistence type="predicted"/>
<accession>A0A830D2G2</accession>
<reference evidence="2" key="1">
    <citation type="submission" date="2020-07" db="EMBL/GenBank/DDBJ databases">
        <title>Ethylene signaling mediates host invasion by parasitic plants.</title>
        <authorList>
            <person name="Yoshida S."/>
        </authorList>
    </citation>
    <scope>NUCLEOTIDE SEQUENCE</scope>
    <source>
        <strain evidence="2">Okayama</strain>
    </source>
</reference>
<name>A0A830D2G2_9LAMI</name>
<comment type="caution">
    <text evidence="2">The sequence shown here is derived from an EMBL/GenBank/DDBJ whole genome shotgun (WGS) entry which is preliminary data.</text>
</comment>
<gene>
    <name evidence="2" type="ORF">PHJA_002687100</name>
</gene>
<dbReference type="Proteomes" id="UP000653305">
    <property type="component" value="Unassembled WGS sequence"/>
</dbReference>
<dbReference type="AlphaFoldDB" id="A0A830D2G2"/>
<organism evidence="2 3">
    <name type="scientific">Phtheirospermum japonicum</name>
    <dbReference type="NCBI Taxonomy" id="374723"/>
    <lineage>
        <taxon>Eukaryota</taxon>
        <taxon>Viridiplantae</taxon>
        <taxon>Streptophyta</taxon>
        <taxon>Embryophyta</taxon>
        <taxon>Tracheophyta</taxon>
        <taxon>Spermatophyta</taxon>
        <taxon>Magnoliopsida</taxon>
        <taxon>eudicotyledons</taxon>
        <taxon>Gunneridae</taxon>
        <taxon>Pentapetalae</taxon>
        <taxon>asterids</taxon>
        <taxon>lamiids</taxon>
        <taxon>Lamiales</taxon>
        <taxon>Orobanchaceae</taxon>
        <taxon>Orobanchaceae incertae sedis</taxon>
        <taxon>Phtheirospermum</taxon>
    </lineage>
</organism>
<dbReference type="EMBL" id="BMAC01001067">
    <property type="protein sequence ID" value="GFQ05430.1"/>
    <property type="molecule type" value="Genomic_DNA"/>
</dbReference>
<keyword evidence="3" id="KW-1185">Reference proteome</keyword>
<sequence length="74" mass="8276">MNSIGPRNDTLEESVGSSNINRLIVSLLYLPKGEKISQSFFLNPKESTWVLPITKIKSMSFESLPIDYGASKTR</sequence>
<evidence type="ECO:0000313" key="3">
    <source>
        <dbReference type="Proteomes" id="UP000653305"/>
    </source>
</evidence>
<evidence type="ECO:0000259" key="1">
    <source>
        <dbReference type="Pfam" id="PF05695"/>
    </source>
</evidence>
<protein>
    <submittedName>
        <fullName evidence="2">Protein ycf2</fullName>
    </submittedName>
</protein>
<dbReference type="Pfam" id="PF05695">
    <property type="entry name" value="Ycf2"/>
    <property type="match status" value="1"/>
</dbReference>
<evidence type="ECO:0000313" key="2">
    <source>
        <dbReference type="EMBL" id="GFQ05430.1"/>
    </source>
</evidence>
<feature type="domain" description="Ycf2 N-terminal" evidence="1">
    <location>
        <begin position="1"/>
        <end position="59"/>
    </location>
</feature>
<dbReference type="InterPro" id="IPR056777">
    <property type="entry name" value="Ycf2_N"/>
</dbReference>
<dbReference type="OrthoDB" id="1896775at2759"/>